<comment type="caution">
    <text evidence="11">The sequence shown here is derived from an EMBL/GenBank/DDBJ whole genome shotgun (WGS) entry which is preliminary data.</text>
</comment>
<reference evidence="11" key="1">
    <citation type="submission" date="2018-05" db="EMBL/GenBank/DDBJ databases">
        <title>Draft genome of Mucuna pruriens seed.</title>
        <authorList>
            <person name="Nnadi N.E."/>
            <person name="Vos R."/>
            <person name="Hasami M.H."/>
            <person name="Devisetty U.K."/>
            <person name="Aguiy J.C."/>
        </authorList>
    </citation>
    <scope>NUCLEOTIDE SEQUENCE [LARGE SCALE GENOMIC DNA]</scope>
    <source>
        <strain evidence="11">JCA_2017</strain>
    </source>
</reference>
<evidence type="ECO:0000256" key="3">
    <source>
        <dbReference type="ARBA" id="ARBA00022692"/>
    </source>
</evidence>
<dbReference type="InterPro" id="IPR000719">
    <property type="entry name" value="Prot_kinase_dom"/>
</dbReference>
<keyword evidence="8" id="KW-0675">Receptor</keyword>
<keyword evidence="3" id="KW-0812">Transmembrane</keyword>
<evidence type="ECO:0000256" key="5">
    <source>
        <dbReference type="ARBA" id="ARBA00022737"/>
    </source>
</evidence>
<dbReference type="Pfam" id="PF00069">
    <property type="entry name" value="Pkinase"/>
    <property type="match status" value="1"/>
</dbReference>
<accession>A0A371HVQ2</accession>
<dbReference type="OrthoDB" id="1607253at2759"/>
<dbReference type="PANTHER" id="PTHR47986">
    <property type="entry name" value="OSJNBA0070M12.3 PROTEIN"/>
    <property type="match status" value="1"/>
</dbReference>
<protein>
    <submittedName>
        <fullName evidence="11">Receptor-like kinase TMK4</fullName>
    </submittedName>
</protein>
<dbReference type="InterPro" id="IPR008271">
    <property type="entry name" value="Ser/Thr_kinase_AS"/>
</dbReference>
<dbReference type="AlphaFoldDB" id="A0A371HVQ2"/>
<evidence type="ECO:0000313" key="11">
    <source>
        <dbReference type="EMBL" id="RDY06866.1"/>
    </source>
</evidence>
<sequence length="219" mass="25402">MNSCMFDTRTYNVKITLLYTAIADDGAFMSKLEKSLTPTLRVERREEDAIYCRTLRQHLFYWCENYSAPLTWKQRVAIALDVARGVEYLHSLAQQSFIHRDLKPSNILLDNTGVSEEMCHFASWFRGILINMENIRMTTDQTLHPDEETMESIYKVAELAGHCTAPEAHQRPNMGHAVNVLVPLVEQWKPITHQEERQGYDMINHSIYDMSFSEILSGR</sequence>
<evidence type="ECO:0000256" key="7">
    <source>
        <dbReference type="ARBA" id="ARBA00023136"/>
    </source>
</evidence>
<dbReference type="GO" id="GO:0016020">
    <property type="term" value="C:membrane"/>
    <property type="evidence" value="ECO:0007669"/>
    <property type="project" value="UniProtKB-SubCell"/>
</dbReference>
<keyword evidence="4" id="KW-0732">Signal</keyword>
<evidence type="ECO:0000313" key="12">
    <source>
        <dbReference type="Proteomes" id="UP000257109"/>
    </source>
</evidence>
<evidence type="ECO:0000256" key="2">
    <source>
        <dbReference type="ARBA" id="ARBA00022614"/>
    </source>
</evidence>
<dbReference type="GO" id="GO:0004672">
    <property type="term" value="F:protein kinase activity"/>
    <property type="evidence" value="ECO:0007669"/>
    <property type="project" value="InterPro"/>
</dbReference>
<gene>
    <name evidence="11" type="primary">TMK4</name>
    <name evidence="11" type="ORF">CR513_09092</name>
</gene>
<evidence type="ECO:0000259" key="10">
    <source>
        <dbReference type="PROSITE" id="PS50011"/>
    </source>
</evidence>
<evidence type="ECO:0000256" key="6">
    <source>
        <dbReference type="ARBA" id="ARBA00022989"/>
    </source>
</evidence>
<dbReference type="SUPFAM" id="SSF56112">
    <property type="entry name" value="Protein kinase-like (PK-like)"/>
    <property type="match status" value="1"/>
</dbReference>
<keyword evidence="5" id="KW-0677">Repeat</keyword>
<dbReference type="PROSITE" id="PS50011">
    <property type="entry name" value="PROTEIN_KINASE_DOM"/>
    <property type="match status" value="1"/>
</dbReference>
<keyword evidence="9" id="KW-0325">Glycoprotein</keyword>
<keyword evidence="6" id="KW-1133">Transmembrane helix</keyword>
<evidence type="ECO:0000256" key="1">
    <source>
        <dbReference type="ARBA" id="ARBA00004167"/>
    </source>
</evidence>
<keyword evidence="12" id="KW-1185">Reference proteome</keyword>
<evidence type="ECO:0000256" key="8">
    <source>
        <dbReference type="ARBA" id="ARBA00023170"/>
    </source>
</evidence>
<dbReference type="PROSITE" id="PS00108">
    <property type="entry name" value="PROTEIN_KINASE_ST"/>
    <property type="match status" value="1"/>
</dbReference>
<feature type="domain" description="Protein kinase" evidence="10">
    <location>
        <begin position="1"/>
        <end position="219"/>
    </location>
</feature>
<organism evidence="11 12">
    <name type="scientific">Mucuna pruriens</name>
    <name type="common">Velvet bean</name>
    <name type="synonym">Dolichos pruriens</name>
    <dbReference type="NCBI Taxonomy" id="157652"/>
    <lineage>
        <taxon>Eukaryota</taxon>
        <taxon>Viridiplantae</taxon>
        <taxon>Streptophyta</taxon>
        <taxon>Embryophyta</taxon>
        <taxon>Tracheophyta</taxon>
        <taxon>Spermatophyta</taxon>
        <taxon>Magnoliopsida</taxon>
        <taxon>eudicotyledons</taxon>
        <taxon>Gunneridae</taxon>
        <taxon>Pentapetalae</taxon>
        <taxon>rosids</taxon>
        <taxon>fabids</taxon>
        <taxon>Fabales</taxon>
        <taxon>Fabaceae</taxon>
        <taxon>Papilionoideae</taxon>
        <taxon>50 kb inversion clade</taxon>
        <taxon>NPAAA clade</taxon>
        <taxon>indigoferoid/millettioid clade</taxon>
        <taxon>Phaseoleae</taxon>
        <taxon>Mucuna</taxon>
    </lineage>
</organism>
<name>A0A371HVQ2_MUCPR</name>
<proteinExistence type="predicted"/>
<dbReference type="GO" id="GO:0005524">
    <property type="term" value="F:ATP binding"/>
    <property type="evidence" value="ECO:0007669"/>
    <property type="project" value="InterPro"/>
</dbReference>
<dbReference type="EMBL" id="QJKJ01001597">
    <property type="protein sequence ID" value="RDY06866.1"/>
    <property type="molecule type" value="Genomic_DNA"/>
</dbReference>
<dbReference type="Gene3D" id="1.10.510.10">
    <property type="entry name" value="Transferase(Phosphotransferase) domain 1"/>
    <property type="match status" value="1"/>
</dbReference>
<evidence type="ECO:0000256" key="4">
    <source>
        <dbReference type="ARBA" id="ARBA00022729"/>
    </source>
</evidence>
<dbReference type="Proteomes" id="UP000257109">
    <property type="component" value="Unassembled WGS sequence"/>
</dbReference>
<comment type="subcellular location">
    <subcellularLocation>
        <location evidence="1">Membrane</location>
        <topology evidence="1">Single-pass membrane protein</topology>
    </subcellularLocation>
</comment>
<dbReference type="InterPro" id="IPR052422">
    <property type="entry name" value="Auxin_Ser/Thr_Kinase"/>
</dbReference>
<keyword evidence="2" id="KW-0433">Leucine-rich repeat</keyword>
<evidence type="ECO:0000256" key="9">
    <source>
        <dbReference type="ARBA" id="ARBA00023180"/>
    </source>
</evidence>
<dbReference type="InterPro" id="IPR011009">
    <property type="entry name" value="Kinase-like_dom_sf"/>
</dbReference>
<feature type="non-terminal residue" evidence="11">
    <location>
        <position position="1"/>
    </location>
</feature>
<keyword evidence="7" id="KW-0472">Membrane</keyword>
<dbReference type="PANTHER" id="PTHR47986:SF10">
    <property type="entry name" value="RECEPTOR-LIKE KINASE TMK4"/>
    <property type="match status" value="1"/>
</dbReference>